<reference evidence="3" key="1">
    <citation type="submission" date="2015-04" db="EMBL/GenBank/DDBJ databases">
        <title>The genome sequence of the plant pathogenic Rhizarian Plasmodiophora brassicae reveals insights in its biotrophic life cycle and the origin of chitin synthesis.</title>
        <authorList>
            <person name="Schwelm A."/>
            <person name="Fogelqvist J."/>
            <person name="Knaust A."/>
            <person name="Julke S."/>
            <person name="Lilja T."/>
            <person name="Dhandapani V."/>
            <person name="Bonilla-Rosso G."/>
            <person name="Karlsson M."/>
            <person name="Shevchenko A."/>
            <person name="Choi S.R."/>
            <person name="Kim H.G."/>
            <person name="Park J.Y."/>
            <person name="Lim Y.P."/>
            <person name="Ludwig-Muller J."/>
            <person name="Dixelius C."/>
        </authorList>
    </citation>
    <scope>NUCLEOTIDE SEQUENCE</scope>
    <source>
        <tissue evidence="3">Potato root galls</tissue>
    </source>
</reference>
<organism evidence="3">
    <name type="scientific">Spongospora subterranea</name>
    <dbReference type="NCBI Taxonomy" id="70186"/>
    <lineage>
        <taxon>Eukaryota</taxon>
        <taxon>Sar</taxon>
        <taxon>Rhizaria</taxon>
        <taxon>Endomyxa</taxon>
        <taxon>Phytomyxea</taxon>
        <taxon>Plasmodiophorida</taxon>
        <taxon>Plasmodiophoridae</taxon>
        <taxon>Spongospora</taxon>
    </lineage>
</organism>
<feature type="signal peptide" evidence="2">
    <location>
        <begin position="1"/>
        <end position="15"/>
    </location>
</feature>
<evidence type="ECO:0000256" key="1">
    <source>
        <dbReference type="SAM" id="MobiDB-lite"/>
    </source>
</evidence>
<protein>
    <recommendedName>
        <fullName evidence="4">Reelin domain-containing protein</fullName>
    </recommendedName>
</protein>
<sequence>MKVVLVFAFINVVYSLPITKQTAWMLTTKEASKQVPMIRWECRNEWVSAKNYSVNKTSTTFLIQAENKTSGEIHVTIMHDGSVYNPNAEVFGLVHSGNCSSGFGGGRAQFHGDVPYGNQTNEFWFNLSSSTSARPTWNAQDTMSGTQKLGDMRLAKAIAIYDSYWAKIACCDVARVNHSTTPPTTYAASTAPTTYSASTTSTPTTYAASTTAVPTTYAASTTAAPTTYAASTTAAPTTYAASTTAA</sequence>
<feature type="chain" id="PRO_5012384609" description="Reelin domain-containing protein" evidence="2">
    <location>
        <begin position="16"/>
        <end position="246"/>
    </location>
</feature>
<accession>A0A0H5QW75</accession>
<feature type="non-terminal residue" evidence="3">
    <location>
        <position position="246"/>
    </location>
</feature>
<keyword evidence="2" id="KW-0732">Signal</keyword>
<dbReference type="AlphaFoldDB" id="A0A0H5QW75"/>
<proteinExistence type="predicted"/>
<feature type="region of interest" description="Disordered" evidence="1">
    <location>
        <begin position="182"/>
        <end position="201"/>
    </location>
</feature>
<evidence type="ECO:0000313" key="3">
    <source>
        <dbReference type="EMBL" id="CRZ05871.1"/>
    </source>
</evidence>
<evidence type="ECO:0000256" key="2">
    <source>
        <dbReference type="SAM" id="SignalP"/>
    </source>
</evidence>
<dbReference type="EMBL" id="HACM01005429">
    <property type="protein sequence ID" value="CRZ05871.1"/>
    <property type="molecule type" value="Transcribed_RNA"/>
</dbReference>
<evidence type="ECO:0008006" key="4">
    <source>
        <dbReference type="Google" id="ProtNLM"/>
    </source>
</evidence>
<name>A0A0H5QW75_9EUKA</name>